<feature type="region of interest" description="Disordered" evidence="1">
    <location>
        <begin position="164"/>
        <end position="188"/>
    </location>
</feature>
<proteinExistence type="predicted"/>
<protein>
    <submittedName>
        <fullName evidence="2">Uncharacterized protein</fullName>
    </submittedName>
</protein>
<dbReference type="Pfam" id="PF14083">
    <property type="entry name" value="PGDYG"/>
    <property type="match status" value="1"/>
</dbReference>
<sequence length="188" mass="20373">MEAGGQPPMDVEPGFAYHDLKAEGMGETLTEAPVYTKFGEVSARVAEATEEVVTHIQGKEETRNTANPGDYVITGPQGEQYVLAANKFQARYRPVEEKPGTFEAFGKIRAVTNPHAEKIAIVPAWGGYQYGEPDCMVATTVDVVTEVPGNLDDIYIIDKKSFDETYRPTQPPQAAAATAPTPIPTPTK</sequence>
<dbReference type="InterPro" id="IPR025688">
    <property type="entry name" value="PGDYG_prot"/>
</dbReference>
<dbReference type="Proteomes" id="UP000176902">
    <property type="component" value="Unassembled WGS sequence"/>
</dbReference>
<accession>A0A1F5JW27</accession>
<reference evidence="2 3" key="1">
    <citation type="journal article" date="2016" name="Nat. Commun.">
        <title>Thousands of microbial genomes shed light on interconnected biogeochemical processes in an aquifer system.</title>
        <authorList>
            <person name="Anantharaman K."/>
            <person name="Brown C.T."/>
            <person name="Hug L.A."/>
            <person name="Sharon I."/>
            <person name="Castelle C.J."/>
            <person name="Probst A.J."/>
            <person name="Thomas B.C."/>
            <person name="Singh A."/>
            <person name="Wilkins M.J."/>
            <person name="Karaoz U."/>
            <person name="Brodie E.L."/>
            <person name="Williams K.H."/>
            <person name="Hubbard S.S."/>
            <person name="Banfield J.F."/>
        </authorList>
    </citation>
    <scope>NUCLEOTIDE SEQUENCE [LARGE SCALE GENOMIC DNA]</scope>
</reference>
<dbReference type="STRING" id="1797768.A3C59_04420"/>
<comment type="caution">
    <text evidence="2">The sequence shown here is derived from an EMBL/GenBank/DDBJ whole genome shotgun (WGS) entry which is preliminary data.</text>
</comment>
<evidence type="ECO:0000313" key="2">
    <source>
        <dbReference type="EMBL" id="OGE32839.1"/>
    </source>
</evidence>
<dbReference type="AlphaFoldDB" id="A0A1F5JW27"/>
<evidence type="ECO:0000256" key="1">
    <source>
        <dbReference type="SAM" id="MobiDB-lite"/>
    </source>
</evidence>
<gene>
    <name evidence="2" type="ORF">A3C59_04420</name>
</gene>
<organism evidence="2 3">
    <name type="scientific">Candidatus Daviesbacteria bacterium RIFCSPHIGHO2_02_FULL_36_13</name>
    <dbReference type="NCBI Taxonomy" id="1797768"/>
    <lineage>
        <taxon>Bacteria</taxon>
        <taxon>Candidatus Daviesiibacteriota</taxon>
    </lineage>
</organism>
<evidence type="ECO:0000313" key="3">
    <source>
        <dbReference type="Proteomes" id="UP000176902"/>
    </source>
</evidence>
<name>A0A1F5JW27_9BACT</name>
<dbReference type="EMBL" id="MFCV01000020">
    <property type="protein sequence ID" value="OGE32839.1"/>
    <property type="molecule type" value="Genomic_DNA"/>
</dbReference>